<feature type="domain" description="DUF305" evidence="2">
    <location>
        <begin position="46"/>
        <end position="182"/>
    </location>
</feature>
<evidence type="ECO:0000259" key="2">
    <source>
        <dbReference type="Pfam" id="PF03713"/>
    </source>
</evidence>
<dbReference type="Pfam" id="PF03713">
    <property type="entry name" value="DUF305"/>
    <property type="match status" value="1"/>
</dbReference>
<dbReference type="InterPro" id="IPR012347">
    <property type="entry name" value="Ferritin-like"/>
</dbReference>
<dbReference type="OrthoDB" id="26872at2"/>
<dbReference type="PROSITE" id="PS51257">
    <property type="entry name" value="PROKAR_LIPOPROTEIN"/>
    <property type="match status" value="1"/>
</dbReference>
<gene>
    <name evidence="3" type="ORF">C1I99_08730</name>
</gene>
<evidence type="ECO:0000313" key="4">
    <source>
        <dbReference type="Proteomes" id="UP000248749"/>
    </source>
</evidence>
<dbReference type="Proteomes" id="UP000248749">
    <property type="component" value="Unassembled WGS sequence"/>
</dbReference>
<comment type="caution">
    <text evidence="3">The sequence shown here is derived from an EMBL/GenBank/DDBJ whole genome shotgun (WGS) entry which is preliminary data.</text>
</comment>
<dbReference type="PANTHER" id="PTHR36933:SF1">
    <property type="entry name" value="SLL0788 PROTEIN"/>
    <property type="match status" value="1"/>
</dbReference>
<dbReference type="AlphaFoldDB" id="A0A2W2DAK6"/>
<protein>
    <submittedName>
        <fullName evidence="3">DUF305 domain-containing protein</fullName>
    </submittedName>
</protein>
<feature type="chain" id="PRO_5039187704" evidence="1">
    <location>
        <begin position="20"/>
        <end position="189"/>
    </location>
</feature>
<dbReference type="EMBL" id="POUB01000038">
    <property type="protein sequence ID" value="PZG00969.1"/>
    <property type="molecule type" value="Genomic_DNA"/>
</dbReference>
<feature type="signal peptide" evidence="1">
    <location>
        <begin position="1"/>
        <end position="19"/>
    </location>
</feature>
<proteinExistence type="predicted"/>
<name>A0A2W2DAK6_9ACTN</name>
<evidence type="ECO:0000313" key="3">
    <source>
        <dbReference type="EMBL" id="PZG00969.1"/>
    </source>
</evidence>
<reference evidence="3 4" key="1">
    <citation type="submission" date="2018-01" db="EMBL/GenBank/DDBJ databases">
        <title>Draft genome sequence of Salinispora sp. 13K206.</title>
        <authorList>
            <person name="Sahin N."/>
            <person name="Saygin H."/>
            <person name="Ay H."/>
        </authorList>
    </citation>
    <scope>NUCLEOTIDE SEQUENCE [LARGE SCALE GENOMIC DNA]</scope>
    <source>
        <strain evidence="3 4">13K206</strain>
    </source>
</reference>
<keyword evidence="1" id="KW-0732">Signal</keyword>
<dbReference type="Gene3D" id="1.20.1260.10">
    <property type="match status" value="1"/>
</dbReference>
<accession>A0A2W2DAK6</accession>
<dbReference type="PANTHER" id="PTHR36933">
    <property type="entry name" value="SLL0788 PROTEIN"/>
    <property type="match status" value="1"/>
</dbReference>
<organism evidence="3 4">
    <name type="scientific">Micromonospora deserti</name>
    <dbReference type="NCBI Taxonomy" id="2070366"/>
    <lineage>
        <taxon>Bacteria</taxon>
        <taxon>Bacillati</taxon>
        <taxon>Actinomycetota</taxon>
        <taxon>Actinomycetes</taxon>
        <taxon>Micromonosporales</taxon>
        <taxon>Micromonosporaceae</taxon>
        <taxon>Micromonospora</taxon>
    </lineage>
</organism>
<dbReference type="InterPro" id="IPR005183">
    <property type="entry name" value="DUF305_CopM-like"/>
</dbReference>
<evidence type="ECO:0000256" key="1">
    <source>
        <dbReference type="SAM" id="SignalP"/>
    </source>
</evidence>
<sequence>MPRLPAVVLLAALLTAGCADQPAPPPPAASPPSSAAADDGAVSGVDVLFLTMMVAHTEQTLEIARLGRGRVADGELRMLVAAIEVTETDELATMRGWLRDAGPAATAHRHDHAGHADAGDLARLRTAAAGEVDEVLLDVLTAHQKAGADLARAHLDAGTSQRVRELARRIERSRTAQVELMAGLPAARR</sequence>
<keyword evidence="4" id="KW-1185">Reference proteome</keyword>